<comment type="caution">
    <text evidence="12">The sequence shown here is derived from an EMBL/GenBank/DDBJ whole genome shotgun (WGS) entry which is preliminary data.</text>
</comment>
<evidence type="ECO:0000256" key="2">
    <source>
        <dbReference type="ARBA" id="ARBA00005369"/>
    </source>
</evidence>
<keyword evidence="8" id="KW-0949">S-adenosyl-L-methionine</keyword>
<sequence>MADWLRGWDGRALLPSVDAAMRAVPREAFLPGTPLADAYGSSPVVTHRDENGVATSSASAPGIVAAMLAQLDVRPGHRILEIGAGTGYNAALLAHLTGPAGQVTTVELDPGIAAEAQKALATAGYGHVTVVAGDGEYGHPPNAPYDRIIVTAGAWELPAAWADQLAPGGLLVVPVRMRGLTRSVTFEHMEGIWRSRSMHECGFMPIRGVGAVAERNIPLGDAGVTIRIDDGQPADADALQRALSSSPAQSWTGIEVTVTGELDFWLAGLEGFFRLLAGSDAVQRSDLVPPAFNWGAMGLLTRDSFAYLTRRPGRPGHSELGACGYGPGREQLISTYTDRIRAFSRSQEGKLQVEVHPLTYAPVLGALMQIEKRNSRVIVLTEGQVSQEAPGAMAS</sequence>
<dbReference type="NCBIfam" id="TIGR04364">
    <property type="entry name" value="methyltran_FxLD"/>
    <property type="match status" value="1"/>
</dbReference>
<dbReference type="SUPFAM" id="SSF53335">
    <property type="entry name" value="S-adenosyl-L-methionine-dependent methyltransferases"/>
    <property type="match status" value="1"/>
</dbReference>
<dbReference type="InterPro" id="IPR000682">
    <property type="entry name" value="PCMT"/>
</dbReference>
<keyword evidence="13" id="KW-1185">Reference proteome</keyword>
<evidence type="ECO:0000256" key="9">
    <source>
        <dbReference type="ARBA" id="ARBA00030757"/>
    </source>
</evidence>
<keyword evidence="7" id="KW-0808">Transferase</keyword>
<gene>
    <name evidence="12" type="ORF">Amac_023570</name>
</gene>
<dbReference type="EC" id="2.1.1.77" evidence="3"/>
<evidence type="ECO:0000256" key="4">
    <source>
        <dbReference type="ARBA" id="ARBA00013346"/>
    </source>
</evidence>
<evidence type="ECO:0000256" key="7">
    <source>
        <dbReference type="ARBA" id="ARBA00022679"/>
    </source>
</evidence>
<evidence type="ECO:0000256" key="8">
    <source>
        <dbReference type="ARBA" id="ARBA00022691"/>
    </source>
</evidence>
<evidence type="ECO:0000256" key="10">
    <source>
        <dbReference type="ARBA" id="ARBA00031323"/>
    </source>
</evidence>
<dbReference type="Gene3D" id="3.40.50.150">
    <property type="entry name" value="Vaccinia Virus protein VP39"/>
    <property type="match status" value="1"/>
</dbReference>
<dbReference type="Pfam" id="PF01135">
    <property type="entry name" value="PCMT"/>
    <property type="match status" value="1"/>
</dbReference>
<dbReference type="CDD" id="cd02440">
    <property type="entry name" value="AdoMet_MTases"/>
    <property type="match status" value="1"/>
</dbReference>
<dbReference type="GO" id="GO:0004719">
    <property type="term" value="F:protein-L-isoaspartate (D-aspartate) O-methyltransferase activity"/>
    <property type="evidence" value="ECO:0007669"/>
    <property type="project" value="UniProtKB-EC"/>
</dbReference>
<dbReference type="PANTHER" id="PTHR11579">
    <property type="entry name" value="PROTEIN-L-ISOASPARTATE O-METHYLTRANSFERASE"/>
    <property type="match status" value="1"/>
</dbReference>
<proteinExistence type="inferred from homology"/>
<dbReference type="Proteomes" id="UP000331127">
    <property type="component" value="Unassembled WGS sequence"/>
</dbReference>
<dbReference type="GO" id="GO:0032259">
    <property type="term" value="P:methylation"/>
    <property type="evidence" value="ECO:0007669"/>
    <property type="project" value="UniProtKB-KW"/>
</dbReference>
<protein>
    <recommendedName>
        <fullName evidence="4">Protein-L-isoaspartate O-methyltransferase</fullName>
        <ecNumber evidence="3">2.1.1.77</ecNumber>
    </recommendedName>
    <alternativeName>
        <fullName evidence="11">L-isoaspartyl protein carboxyl methyltransferase</fullName>
    </alternativeName>
    <alternativeName>
        <fullName evidence="9">Protein L-isoaspartyl methyltransferase</fullName>
    </alternativeName>
    <alternativeName>
        <fullName evidence="10">Protein-beta-aspartate methyltransferase</fullName>
    </alternativeName>
</protein>
<name>A0A5M3WNI6_9ACTN</name>
<dbReference type="GO" id="GO:0005737">
    <property type="term" value="C:cytoplasm"/>
    <property type="evidence" value="ECO:0007669"/>
    <property type="project" value="UniProtKB-SubCell"/>
</dbReference>
<dbReference type="AlphaFoldDB" id="A0A5M3WNI6"/>
<dbReference type="InterPro" id="IPR029063">
    <property type="entry name" value="SAM-dependent_MTases_sf"/>
</dbReference>
<dbReference type="InterPro" id="IPR027573">
    <property type="entry name" value="Methyltran_FxLD"/>
</dbReference>
<accession>A0A5M3WNI6</accession>
<dbReference type="PANTHER" id="PTHR11579:SF0">
    <property type="entry name" value="PROTEIN-L-ISOASPARTATE(D-ASPARTATE) O-METHYLTRANSFERASE"/>
    <property type="match status" value="1"/>
</dbReference>
<evidence type="ECO:0000256" key="6">
    <source>
        <dbReference type="ARBA" id="ARBA00022603"/>
    </source>
</evidence>
<evidence type="ECO:0000256" key="1">
    <source>
        <dbReference type="ARBA" id="ARBA00004496"/>
    </source>
</evidence>
<evidence type="ECO:0000313" key="12">
    <source>
        <dbReference type="EMBL" id="GES08761.1"/>
    </source>
</evidence>
<evidence type="ECO:0000256" key="3">
    <source>
        <dbReference type="ARBA" id="ARBA00011890"/>
    </source>
</evidence>
<comment type="subcellular location">
    <subcellularLocation>
        <location evidence="1">Cytoplasm</location>
    </subcellularLocation>
</comment>
<evidence type="ECO:0000256" key="5">
    <source>
        <dbReference type="ARBA" id="ARBA00022490"/>
    </source>
</evidence>
<evidence type="ECO:0000256" key="11">
    <source>
        <dbReference type="ARBA" id="ARBA00031350"/>
    </source>
</evidence>
<evidence type="ECO:0000313" key="13">
    <source>
        <dbReference type="Proteomes" id="UP000331127"/>
    </source>
</evidence>
<comment type="similarity">
    <text evidence="2">Belongs to the methyltransferase superfamily. L-isoaspartyl/D-aspartyl protein methyltransferase family.</text>
</comment>
<dbReference type="EMBL" id="BLAE01000011">
    <property type="protein sequence ID" value="GES08761.1"/>
    <property type="molecule type" value="Genomic_DNA"/>
</dbReference>
<organism evidence="12 13">
    <name type="scientific">Acrocarpospora macrocephala</name>
    <dbReference type="NCBI Taxonomy" id="150177"/>
    <lineage>
        <taxon>Bacteria</taxon>
        <taxon>Bacillati</taxon>
        <taxon>Actinomycetota</taxon>
        <taxon>Actinomycetes</taxon>
        <taxon>Streptosporangiales</taxon>
        <taxon>Streptosporangiaceae</taxon>
        <taxon>Acrocarpospora</taxon>
    </lineage>
</organism>
<reference evidence="12 13" key="1">
    <citation type="submission" date="2019-10" db="EMBL/GenBank/DDBJ databases">
        <title>Whole genome shotgun sequence of Acrocarpospora macrocephala NBRC 16266.</title>
        <authorList>
            <person name="Ichikawa N."/>
            <person name="Kimura A."/>
            <person name="Kitahashi Y."/>
            <person name="Komaki H."/>
            <person name="Oguchi A."/>
        </authorList>
    </citation>
    <scope>NUCLEOTIDE SEQUENCE [LARGE SCALE GENOMIC DNA]</scope>
    <source>
        <strain evidence="12 13">NBRC 16266</strain>
    </source>
</reference>
<keyword evidence="5" id="KW-0963">Cytoplasm</keyword>
<keyword evidence="6" id="KW-0489">Methyltransferase</keyword>